<evidence type="ECO:0000313" key="1">
    <source>
        <dbReference type="EMBL" id="KAK2959833.1"/>
    </source>
</evidence>
<accession>A0ABQ9Y7T8</accession>
<protein>
    <submittedName>
        <fullName evidence="1">Uncharacterized protein</fullName>
    </submittedName>
</protein>
<proteinExistence type="predicted"/>
<reference evidence="1 2" key="1">
    <citation type="journal article" date="2022" name="bioRxiv">
        <title>Genomics of Preaxostyla Flagellates Illuminates Evolutionary Transitions and the Path Towards Mitochondrial Loss.</title>
        <authorList>
            <person name="Novak L.V.F."/>
            <person name="Treitli S.C."/>
            <person name="Pyrih J."/>
            <person name="Halakuc P."/>
            <person name="Pipaliya S.V."/>
            <person name="Vacek V."/>
            <person name="Brzon O."/>
            <person name="Soukal P."/>
            <person name="Eme L."/>
            <person name="Dacks J.B."/>
            <person name="Karnkowska A."/>
            <person name="Elias M."/>
            <person name="Hampl V."/>
        </authorList>
    </citation>
    <scope>NUCLEOTIDE SEQUENCE [LARGE SCALE GENOMIC DNA]</scope>
    <source>
        <strain evidence="1">NAU3</strain>
        <tissue evidence="1">Gut</tissue>
    </source>
</reference>
<name>A0ABQ9Y7T8_9EUKA</name>
<organism evidence="1 2">
    <name type="scientific">Blattamonas nauphoetae</name>
    <dbReference type="NCBI Taxonomy" id="2049346"/>
    <lineage>
        <taxon>Eukaryota</taxon>
        <taxon>Metamonada</taxon>
        <taxon>Preaxostyla</taxon>
        <taxon>Oxymonadida</taxon>
        <taxon>Blattamonas</taxon>
    </lineage>
</organism>
<gene>
    <name evidence="1" type="ORF">BLNAU_5322</name>
</gene>
<sequence>MTFYDQTQVRISNSSFVDCEALVHATVLIDNDVALIALDSLLFRNCQANGVPESRDIYIDTLQYTVVRSKTSNCDSTSGSPNIYFASTGTSDSSIIPQITSTPTVETCQVTFSGNVATVTVTTKEVIGGTMWILLEGCLVPRLVFVVFDRSGQNSSIATETVTSGANGILPSATYKHRSYTLRGDISIQVISASAVLIDVNTARITLKGVSLQTGTYSMQIKNGADTFNISLTRSDSTTLTGNAPMVNPLTGSGKLHYSTQYEVTLVHQYYLGVVNTIQRALTLNFTTPETPPRISSADCSLGGDQQKSALVVLTGVKLGGGKNFKLTVRKMEGSTPTGGDIVLSGTLSGDSSSTTHTHTVVIFGISNPLLSFGTTYLITKFEVTGSVSVVDDDTTFSIPPEPPRIVGIEAWQLNQYKTKLIVELSGNALLSRPGQVILTDGITIWESLSDVSVLNTTHCKAEFAVGFDETTDQLKYGGVYTLKESWTESSGFYVEDGLTDTIPLPPIVTDMEFSFSNTLRTGCFVTLTGRDLPVGESLKVTLSHSHSFIATVTSDTNAMSNELQIGRPTTLLHNTLYKITSIVKTSNADEKTLFDLAVSDTTGPPIDNFVIFVDSSMSSGPPLSCGERLSPCASIED</sequence>
<keyword evidence="2" id="KW-1185">Reference proteome</keyword>
<dbReference type="Proteomes" id="UP001281761">
    <property type="component" value="Unassembled WGS sequence"/>
</dbReference>
<evidence type="ECO:0000313" key="2">
    <source>
        <dbReference type="Proteomes" id="UP001281761"/>
    </source>
</evidence>
<dbReference type="EMBL" id="JARBJD010000027">
    <property type="protein sequence ID" value="KAK2959833.1"/>
    <property type="molecule type" value="Genomic_DNA"/>
</dbReference>
<comment type="caution">
    <text evidence="1">The sequence shown here is derived from an EMBL/GenBank/DDBJ whole genome shotgun (WGS) entry which is preliminary data.</text>
</comment>